<proteinExistence type="predicted"/>
<dbReference type="InterPro" id="IPR025857">
    <property type="entry name" value="MacB_PCD"/>
</dbReference>
<feature type="transmembrane region" description="Helical" evidence="6">
    <location>
        <begin position="682"/>
        <end position="706"/>
    </location>
</feature>
<dbReference type="Pfam" id="PF02687">
    <property type="entry name" value="FtsX"/>
    <property type="match status" value="2"/>
</dbReference>
<evidence type="ECO:0000313" key="10">
    <source>
        <dbReference type="Proteomes" id="UP000501802"/>
    </source>
</evidence>
<keyword evidence="3 6" id="KW-0812">Transmembrane</keyword>
<evidence type="ECO:0000259" key="7">
    <source>
        <dbReference type="Pfam" id="PF02687"/>
    </source>
</evidence>
<dbReference type="AlphaFoldDB" id="A0A6G9AZY2"/>
<feature type="domain" description="MacB-like periplasmic core" evidence="8">
    <location>
        <begin position="529"/>
        <end position="613"/>
    </location>
</feature>
<protein>
    <submittedName>
        <fullName evidence="9">FtsX-like permease family protein</fullName>
    </submittedName>
</protein>
<dbReference type="GO" id="GO:0005886">
    <property type="term" value="C:plasma membrane"/>
    <property type="evidence" value="ECO:0007669"/>
    <property type="project" value="UniProtKB-SubCell"/>
</dbReference>
<evidence type="ECO:0000256" key="5">
    <source>
        <dbReference type="ARBA" id="ARBA00023136"/>
    </source>
</evidence>
<evidence type="ECO:0000313" key="9">
    <source>
        <dbReference type="EMBL" id="QIP17753.1"/>
    </source>
</evidence>
<dbReference type="Pfam" id="PF12704">
    <property type="entry name" value="MacB_PCD"/>
    <property type="match status" value="2"/>
</dbReference>
<dbReference type="KEGG" id="spib:G8759_09860"/>
<feature type="transmembrane region" description="Helical" evidence="6">
    <location>
        <begin position="768"/>
        <end position="788"/>
    </location>
</feature>
<comment type="subcellular location">
    <subcellularLocation>
        <location evidence="1">Cell membrane</location>
        <topology evidence="1">Multi-pass membrane protein</topology>
    </subcellularLocation>
</comment>
<evidence type="ECO:0000256" key="4">
    <source>
        <dbReference type="ARBA" id="ARBA00022989"/>
    </source>
</evidence>
<dbReference type="InterPro" id="IPR003838">
    <property type="entry name" value="ABC3_permease_C"/>
</dbReference>
<dbReference type="PANTHER" id="PTHR30572:SF18">
    <property type="entry name" value="ABC-TYPE MACROLIDE FAMILY EXPORT SYSTEM PERMEASE COMPONENT 2"/>
    <property type="match status" value="1"/>
</dbReference>
<dbReference type="Proteomes" id="UP000501802">
    <property type="component" value="Chromosome"/>
</dbReference>
<accession>A0A6G9AZY2</accession>
<gene>
    <name evidence="9" type="ORF">G8759_09860</name>
</gene>
<feature type="transmembrane region" description="Helical" evidence="6">
    <location>
        <begin position="290"/>
        <end position="312"/>
    </location>
</feature>
<feature type="transmembrane region" description="Helical" evidence="6">
    <location>
        <begin position="429"/>
        <end position="453"/>
    </location>
</feature>
<keyword evidence="5 6" id="KW-0472">Membrane</keyword>
<organism evidence="9 10">
    <name type="scientific">Spirosoma aureum</name>
    <dbReference type="NCBI Taxonomy" id="2692134"/>
    <lineage>
        <taxon>Bacteria</taxon>
        <taxon>Pseudomonadati</taxon>
        <taxon>Bacteroidota</taxon>
        <taxon>Cytophagia</taxon>
        <taxon>Cytophagales</taxon>
        <taxon>Cytophagaceae</taxon>
        <taxon>Spirosoma</taxon>
    </lineage>
</organism>
<evidence type="ECO:0000259" key="8">
    <source>
        <dbReference type="Pfam" id="PF12704"/>
    </source>
</evidence>
<evidence type="ECO:0000256" key="1">
    <source>
        <dbReference type="ARBA" id="ARBA00004651"/>
    </source>
</evidence>
<dbReference type="EMBL" id="CP050063">
    <property type="protein sequence ID" value="QIP17753.1"/>
    <property type="molecule type" value="Genomic_DNA"/>
</dbReference>
<dbReference type="PANTHER" id="PTHR30572">
    <property type="entry name" value="MEMBRANE COMPONENT OF TRANSPORTER-RELATED"/>
    <property type="match status" value="1"/>
</dbReference>
<dbReference type="InterPro" id="IPR050250">
    <property type="entry name" value="Macrolide_Exporter_MacB"/>
</dbReference>
<feature type="transmembrane region" description="Helical" evidence="6">
    <location>
        <begin position="346"/>
        <end position="364"/>
    </location>
</feature>
<feature type="transmembrane region" description="Helical" evidence="6">
    <location>
        <begin position="734"/>
        <end position="753"/>
    </location>
</feature>
<name>A0A6G9AZY2_9BACT</name>
<evidence type="ECO:0000256" key="2">
    <source>
        <dbReference type="ARBA" id="ARBA00022475"/>
    </source>
</evidence>
<feature type="domain" description="ABC3 transporter permease C-terminal" evidence="7">
    <location>
        <begin position="296"/>
        <end position="409"/>
    </location>
</feature>
<dbReference type="GO" id="GO:0022857">
    <property type="term" value="F:transmembrane transporter activity"/>
    <property type="evidence" value="ECO:0007669"/>
    <property type="project" value="TreeGrafter"/>
</dbReference>
<evidence type="ECO:0000256" key="3">
    <source>
        <dbReference type="ARBA" id="ARBA00022692"/>
    </source>
</evidence>
<reference evidence="9 10" key="1">
    <citation type="submission" date="2020-03" db="EMBL/GenBank/DDBJ databases">
        <authorList>
            <person name="Kim M.K."/>
        </authorList>
    </citation>
    <scope>NUCLEOTIDE SEQUENCE [LARGE SCALE GENOMIC DNA]</scope>
    <source>
        <strain evidence="9 10">BT328</strain>
    </source>
</reference>
<feature type="transmembrane region" description="Helical" evidence="6">
    <location>
        <begin position="384"/>
        <end position="408"/>
    </location>
</feature>
<feature type="domain" description="MacB-like periplasmic core" evidence="8">
    <location>
        <begin position="20"/>
        <end position="233"/>
    </location>
</feature>
<evidence type="ECO:0000256" key="6">
    <source>
        <dbReference type="SAM" id="Phobius"/>
    </source>
</evidence>
<feature type="domain" description="ABC3 transporter permease C-terminal" evidence="7">
    <location>
        <begin position="685"/>
        <end position="798"/>
    </location>
</feature>
<keyword evidence="4 6" id="KW-1133">Transmembrane helix</keyword>
<sequence>MLRNYLKIAWRNLVLHKAFTAINIIGLAIGLATCLLIVLFVLDELSYDRYHAKADRIFRVNIHGQVGGKEINTAPVSVPVGPALVRDYFGVEAATRFDQEGTFIVKHNHDSFKEEHVVFADSNFFDVFSIPLLKGNPKTVLTEPNTIVLTETIAKKYFGEQDPIGQTLTLGTRGLCRVTGVCQDVPTNTHFHYDMFGSMRSIELRNTWLSSGCYTYVVLRPGYSIDDLRAKMPDLVKKHIGSEIQALFGISLDEFTRKGDRFGFGFQPITDIHLHSDLEAEIESNSDVKYIYIFSIIAVFILLVACINFMNLSTAGSAGRAKEVGIRKVLGSVQQQLIGQFLSESVLITFMALVVALSIVVVVLPSFNQLAGKQFELNVLTSGWMLAGIVLTCLLIGLLAGSYPAFFLSAFKPVSVLKGQMRAGFRSGWLRNALVTSQFVVSIGMIIGTLVVYRQLYFIQNKKVGFDKDQVLILHDTYSLGPKGKAFRSELAKLSQVINATQAGYLPAGVSNSGNDGFQPDNGAAQATIYREKTYYIDENYLPTLGINLAQGRNFSKAFPSDSSAILINEAAAKRFGWKAPVGKRLWTIGNGSPESRRLYTIVGVVKNFHFESMHQHIAPLVMFYGADNYQMALRVRTADMPGLLKTLEQKWKAQTDNPFAYSFLNERFNRIYQSEQRVGQLFGIFASLTVIISCLGLFGLAMFTAQQRTKEIGVRKVLGASVGSVVALLSKDFLKLVLVAIVIATPLAWYAMSRWLQDFAYKIDIDWWVFVLAAFLAIGIALLTVSFQSIKAALMNPVQSLRSE</sequence>
<keyword evidence="2" id="KW-1003">Cell membrane</keyword>
<keyword evidence="10" id="KW-1185">Reference proteome</keyword>
<feature type="transmembrane region" description="Helical" evidence="6">
    <location>
        <begin position="21"/>
        <end position="42"/>
    </location>
</feature>